<feature type="domain" description="Phosphoribosylformylglycinamidine synthase linker" evidence="11">
    <location>
        <begin position="15"/>
        <end position="52"/>
    </location>
</feature>
<dbReference type="Proteomes" id="UP000181976">
    <property type="component" value="Unassembled WGS sequence"/>
</dbReference>
<accession>A0A1I1V3G0</accession>
<feature type="binding site" evidence="8">
    <location>
        <position position="51"/>
    </location>
    <ligand>
        <name>ATP</name>
        <dbReference type="ChEBI" id="CHEBI:30616"/>
    </ligand>
</feature>
<dbReference type="InterPro" id="IPR010918">
    <property type="entry name" value="PurM-like_C_dom"/>
</dbReference>
<dbReference type="PANTHER" id="PTHR43555:SF1">
    <property type="entry name" value="PHOSPHORIBOSYLFORMYLGLYCINAMIDINE SYNTHASE SUBUNIT PURL"/>
    <property type="match status" value="1"/>
</dbReference>
<feature type="domain" description="PurM-like N-terminal" evidence="9">
    <location>
        <begin position="75"/>
        <end position="189"/>
    </location>
</feature>
<evidence type="ECO:0000256" key="2">
    <source>
        <dbReference type="ARBA" id="ARBA00022598"/>
    </source>
</evidence>
<evidence type="ECO:0000256" key="4">
    <source>
        <dbReference type="ARBA" id="ARBA00022741"/>
    </source>
</evidence>
<dbReference type="Pfam" id="PF00586">
    <property type="entry name" value="AIRS"/>
    <property type="match status" value="2"/>
</dbReference>
<dbReference type="EMBL" id="FONA01000002">
    <property type="protein sequence ID" value="SFD77567.1"/>
    <property type="molecule type" value="Genomic_DNA"/>
</dbReference>
<feature type="domain" description="PurM-like C-terminal" evidence="10">
    <location>
        <begin position="203"/>
        <end position="353"/>
    </location>
</feature>
<gene>
    <name evidence="8" type="primary">purL</name>
    <name evidence="12" type="ORF">SAMN05444380_10222</name>
</gene>
<feature type="active site" description="Proton acceptor" evidence="8">
    <location>
        <position position="95"/>
    </location>
</feature>
<dbReference type="Pfam" id="PF02769">
    <property type="entry name" value="AIRS_C"/>
    <property type="match status" value="2"/>
</dbReference>
<feature type="binding site" evidence="8">
    <location>
        <position position="116"/>
    </location>
    <ligand>
        <name>substrate</name>
    </ligand>
</feature>
<dbReference type="InterPro" id="IPR041609">
    <property type="entry name" value="PurL_linker"/>
</dbReference>
<keyword evidence="2 8" id="KW-0436">Ligase</keyword>
<feature type="binding site" evidence="8">
    <location>
        <position position="537"/>
    </location>
    <ligand>
        <name>substrate</name>
    </ligand>
</feature>
<keyword evidence="5 8" id="KW-0658">Purine biosynthesis</keyword>
<comment type="subcellular location">
    <subcellularLocation>
        <location evidence="8">Cytoplasm</location>
    </subcellularLocation>
</comment>
<evidence type="ECO:0000259" key="10">
    <source>
        <dbReference type="Pfam" id="PF02769"/>
    </source>
</evidence>
<dbReference type="InterPro" id="IPR016188">
    <property type="entry name" value="PurM-like_N"/>
</dbReference>
<evidence type="ECO:0000256" key="7">
    <source>
        <dbReference type="ARBA" id="ARBA00022842"/>
    </source>
</evidence>
<proteinExistence type="inferred from homology"/>
<feature type="domain" description="PurM-like C-terminal" evidence="10">
    <location>
        <begin position="577"/>
        <end position="713"/>
    </location>
</feature>
<evidence type="ECO:0000256" key="3">
    <source>
        <dbReference type="ARBA" id="ARBA00022723"/>
    </source>
</evidence>
<dbReference type="InterPro" id="IPR036676">
    <property type="entry name" value="PurM-like_C_sf"/>
</dbReference>
<reference evidence="12 13" key="1">
    <citation type="submission" date="2016-10" db="EMBL/GenBank/DDBJ databases">
        <authorList>
            <person name="de Groot N.N."/>
        </authorList>
    </citation>
    <scope>NUCLEOTIDE SEQUENCE [LARGE SCALE GENOMIC DNA]</scope>
    <source>
        <strain evidence="12 13">DSM 19012</strain>
    </source>
</reference>
<dbReference type="EC" id="6.3.5.3" evidence="8"/>
<feature type="binding site" evidence="8">
    <location>
        <position position="535"/>
    </location>
    <ligand>
        <name>Mg(2+)</name>
        <dbReference type="ChEBI" id="CHEBI:18420"/>
        <label>1</label>
    </ligand>
</feature>
<dbReference type="InterPro" id="IPR036921">
    <property type="entry name" value="PurM-like_N_sf"/>
</dbReference>
<feature type="binding site" evidence="8">
    <location>
        <position position="91"/>
    </location>
    <ligand>
        <name>ATP</name>
        <dbReference type="ChEBI" id="CHEBI:30616"/>
    </ligand>
</feature>
<evidence type="ECO:0000313" key="13">
    <source>
        <dbReference type="Proteomes" id="UP000181976"/>
    </source>
</evidence>
<dbReference type="eggNOG" id="COG0046">
    <property type="taxonomic scope" value="Bacteria"/>
</dbReference>
<keyword evidence="4 8" id="KW-0547">Nucleotide-binding</keyword>
<keyword evidence="13" id="KW-1185">Reference proteome</keyword>
<dbReference type="GO" id="GO:0005524">
    <property type="term" value="F:ATP binding"/>
    <property type="evidence" value="ECO:0007669"/>
    <property type="project" value="UniProtKB-UniRule"/>
</dbReference>
<comment type="pathway">
    <text evidence="8">Purine metabolism; IMP biosynthesis via de novo pathway; 5-amino-1-(5-phospho-D-ribosyl)imidazole from N(2)-formyl-N(1)-(5-phospho-D-ribosyl)glycinamide: step 1/2.</text>
</comment>
<comment type="similarity">
    <text evidence="8">Belongs to the FGAMS family.</text>
</comment>
<evidence type="ECO:0000256" key="8">
    <source>
        <dbReference type="HAMAP-Rule" id="MF_00420"/>
    </source>
</evidence>
<evidence type="ECO:0000259" key="9">
    <source>
        <dbReference type="Pfam" id="PF00586"/>
    </source>
</evidence>
<evidence type="ECO:0000256" key="5">
    <source>
        <dbReference type="ARBA" id="ARBA00022755"/>
    </source>
</evidence>
<dbReference type="InParanoid" id="A0A1I1V3G0"/>
<dbReference type="UniPathway" id="UPA00074">
    <property type="reaction ID" value="UER00128"/>
</dbReference>
<dbReference type="AlphaFoldDB" id="A0A1I1V3G0"/>
<evidence type="ECO:0000256" key="1">
    <source>
        <dbReference type="ARBA" id="ARBA00022490"/>
    </source>
</evidence>
<name>A0A1I1V3G0_9BACT</name>
<dbReference type="InterPro" id="IPR010074">
    <property type="entry name" value="PRibForGlyAmidine_synth_PurL"/>
</dbReference>
<feature type="binding site" evidence="8">
    <location>
        <position position="93"/>
    </location>
    <ligand>
        <name>Mg(2+)</name>
        <dbReference type="ChEBI" id="CHEBI:18420"/>
        <label>1</label>
    </ligand>
</feature>
<dbReference type="NCBIfam" id="TIGR01736">
    <property type="entry name" value="FGAM_synth_II"/>
    <property type="match status" value="1"/>
</dbReference>
<feature type="active site" evidence="8">
    <location>
        <position position="48"/>
    </location>
</feature>
<comment type="function">
    <text evidence="8">Part of the phosphoribosylformylglycinamidine synthase complex involved in the purines biosynthetic pathway. Catalyzes the ATP-dependent conversion of formylglycinamide ribonucleotide (FGAR) and glutamine to yield formylglycinamidine ribonucleotide (FGAM) and glutamate. The FGAM synthase complex is composed of three subunits. PurQ produces an ammonia molecule by converting glutamine to glutamate. PurL transfers the ammonia molecule to FGAR to form FGAM in an ATP-dependent manner. PurS interacts with PurQ and PurL and is thought to assist in the transfer of the ammonia molecule from PurQ to PurL.</text>
</comment>
<dbReference type="GO" id="GO:0000287">
    <property type="term" value="F:magnesium ion binding"/>
    <property type="evidence" value="ECO:0007669"/>
    <property type="project" value="UniProtKB-UniRule"/>
</dbReference>
<feature type="binding site" evidence="8">
    <location>
        <position position="497"/>
    </location>
    <ligand>
        <name>ATP</name>
        <dbReference type="ChEBI" id="CHEBI:30616"/>
    </ligand>
</feature>
<keyword evidence="7 8" id="KW-0460">Magnesium</keyword>
<evidence type="ECO:0000259" key="11">
    <source>
        <dbReference type="Pfam" id="PF18072"/>
    </source>
</evidence>
<dbReference type="PANTHER" id="PTHR43555">
    <property type="entry name" value="PHOSPHORIBOSYLFORMYLGLYCINAMIDINE SYNTHASE SUBUNIT PURL"/>
    <property type="match status" value="1"/>
</dbReference>
<feature type="binding site" evidence="8">
    <location>
        <position position="117"/>
    </location>
    <ligand>
        <name>Mg(2+)</name>
        <dbReference type="ChEBI" id="CHEBI:18420"/>
        <label>2</label>
    </ligand>
</feature>
<dbReference type="PIRSF" id="PIRSF001587">
    <property type="entry name" value="FGAM_synthase_II"/>
    <property type="match status" value="1"/>
</dbReference>
<dbReference type="GO" id="GO:0006189">
    <property type="term" value="P:'de novo' IMP biosynthetic process"/>
    <property type="evidence" value="ECO:0007669"/>
    <property type="project" value="UniProtKB-UniRule"/>
</dbReference>
<comment type="caution">
    <text evidence="8">Lacks conserved residue(s) required for the propagation of feature annotation.</text>
</comment>
<keyword evidence="3 8" id="KW-0479">Metal-binding</keyword>
<feature type="domain" description="PurM-like N-terminal" evidence="9">
    <location>
        <begin position="442"/>
        <end position="561"/>
    </location>
</feature>
<dbReference type="SUPFAM" id="SSF56042">
    <property type="entry name" value="PurM C-terminal domain-like"/>
    <property type="match status" value="2"/>
</dbReference>
<dbReference type="STRING" id="385682.SAMN05444380_10222"/>
<keyword evidence="6 8" id="KW-0067">ATP-binding</keyword>
<dbReference type="HAMAP" id="MF_00420">
    <property type="entry name" value="PurL_2"/>
    <property type="match status" value="1"/>
</dbReference>
<sequence>MNKNKNYPVEDIQLLSLSEEEYERIQEILGRRPNKLELEIFSILWSEHASYKNSRKWLQKLPTKARHVMVEAGKESAGVVDIGDGEVVVVKLESHNHPCAVQPRLGASTGMRVVNRDIFSMGAKPVALLNSLRFGDSVRDTARWLFEEVVKGISDFEQGFGIPVIGGEVFFNEAYNTSPIVNTMSIGVAQKKELLFGVAKGEGNLVAVIGVPTGKDGITGDAFDSGLIPDAETKSISFDQMRDIQSEVNLYKAHQKLVQENLLVGSQTIGGQGIIGALAEMAMRGNSGIDFWADDVPLREKDMSLREILISQTWGRLLICFSPKDEDKIHSILKKHKITFGVIGKVDNSGKLKGSKDGNVEVELPVKFLGLGEFSPVYERAVASQRELPEFIKVDDLPEPDHYPAVVDKMFKSLNVSSKKWLTQKFSKKIYGEAASSRYPSDGGIIELESDDKALVATVDSNPAYFTSDPYNGARISVAEAIRNIVCAGGTPLAISDCLNFGNPYDPSAYSDFTEAVKGLSDACKFFDLPVVSGNVSFYNQRSVEGQIIPVLPTPVIGAVGLINDVGKHTTLSFKHKGDMIFLLGRSRNDINGSEYLRIIHGIEKSLPPYFNPEEEKKLFVVIRDMIESGLVRSVHDVSNGGLFFSLLECAIPMEYGFDITTDAEIRRDAFLFGEAQGRVIVSVSPEKQDDFVDFMVEKEQAFSVLGHVTRGEIRIDDESYGFVKELKSKFESRLKWWVEGKY</sequence>
<keyword evidence="1 8" id="KW-0963">Cytoplasm</keyword>
<protein>
    <recommendedName>
        <fullName evidence="8">Phosphoribosylformylglycinamidine synthase subunit PurL</fullName>
        <shortName evidence="8">FGAM synthase</shortName>
        <ecNumber evidence="8">6.3.5.3</ecNumber>
    </recommendedName>
    <alternativeName>
        <fullName evidence="8">Formylglycinamide ribonucleotide amidotransferase subunit II</fullName>
        <shortName evidence="8">FGAR amidotransferase II</shortName>
        <shortName evidence="8">FGAR-AT II</shortName>
    </alternativeName>
    <alternativeName>
        <fullName evidence="8">Glutamine amidotransferase PurL</fullName>
    </alternativeName>
    <alternativeName>
        <fullName evidence="8">Phosphoribosylformylglycinamidine synthase subunit II</fullName>
    </alternativeName>
</protein>
<dbReference type="CDD" id="cd02204">
    <property type="entry name" value="PurL_repeat2"/>
    <property type="match status" value="1"/>
</dbReference>
<dbReference type="SUPFAM" id="SSF55326">
    <property type="entry name" value="PurM N-terminal domain-like"/>
    <property type="match status" value="2"/>
</dbReference>
<evidence type="ECO:0000313" key="12">
    <source>
        <dbReference type="EMBL" id="SFD77567.1"/>
    </source>
</evidence>
<dbReference type="RefSeq" id="WP_010528834.1">
    <property type="nucleotide sequence ID" value="NZ_AFSL01000100.1"/>
</dbReference>
<dbReference type="NCBIfam" id="NF002290">
    <property type="entry name" value="PRK01213.1"/>
    <property type="match status" value="1"/>
</dbReference>
<dbReference type="OrthoDB" id="9804441at2"/>
<dbReference type="Gene3D" id="3.30.1330.10">
    <property type="entry name" value="PurM-like, N-terminal domain"/>
    <property type="match status" value="2"/>
</dbReference>
<dbReference type="Gene3D" id="3.90.650.10">
    <property type="entry name" value="PurM-like C-terminal domain"/>
    <property type="match status" value="2"/>
</dbReference>
<organism evidence="12 13">
    <name type="scientific">Thermophagus xiamenensis</name>
    <dbReference type="NCBI Taxonomy" id="385682"/>
    <lineage>
        <taxon>Bacteria</taxon>
        <taxon>Pseudomonadati</taxon>
        <taxon>Bacteroidota</taxon>
        <taxon>Bacteroidia</taxon>
        <taxon>Marinilabiliales</taxon>
        <taxon>Marinilabiliaceae</taxon>
        <taxon>Thermophagus</taxon>
    </lineage>
</organism>
<dbReference type="Pfam" id="PF18072">
    <property type="entry name" value="FGAR-AT_linker"/>
    <property type="match status" value="1"/>
</dbReference>
<dbReference type="GO" id="GO:0005737">
    <property type="term" value="C:cytoplasm"/>
    <property type="evidence" value="ECO:0007669"/>
    <property type="project" value="UniProtKB-SubCell"/>
</dbReference>
<comment type="catalytic activity">
    <reaction evidence="8">
        <text>N(2)-formyl-N(1)-(5-phospho-beta-D-ribosyl)glycinamide + L-glutamine + ATP + H2O = 2-formamido-N(1)-(5-O-phospho-beta-D-ribosyl)acetamidine + L-glutamate + ADP + phosphate + H(+)</text>
        <dbReference type="Rhea" id="RHEA:17129"/>
        <dbReference type="ChEBI" id="CHEBI:15377"/>
        <dbReference type="ChEBI" id="CHEBI:15378"/>
        <dbReference type="ChEBI" id="CHEBI:29985"/>
        <dbReference type="ChEBI" id="CHEBI:30616"/>
        <dbReference type="ChEBI" id="CHEBI:43474"/>
        <dbReference type="ChEBI" id="CHEBI:58359"/>
        <dbReference type="ChEBI" id="CHEBI:147286"/>
        <dbReference type="ChEBI" id="CHEBI:147287"/>
        <dbReference type="ChEBI" id="CHEBI:456216"/>
        <dbReference type="EC" id="6.3.5.3"/>
    </reaction>
</comment>
<evidence type="ECO:0000256" key="6">
    <source>
        <dbReference type="ARBA" id="ARBA00022840"/>
    </source>
</evidence>
<dbReference type="GO" id="GO:0004642">
    <property type="term" value="F:phosphoribosylformylglycinamidine synthase activity"/>
    <property type="evidence" value="ECO:0007669"/>
    <property type="project" value="UniProtKB-UniRule"/>
</dbReference>
<feature type="binding site" evidence="8">
    <location>
        <begin position="94"/>
        <end position="97"/>
    </location>
    <ligand>
        <name>substrate</name>
    </ligand>
</feature>
<feature type="binding site" evidence="8">
    <location>
        <position position="534"/>
    </location>
    <ligand>
        <name>ATP</name>
        <dbReference type="ChEBI" id="CHEBI:30616"/>
    </ligand>
</feature>
<feature type="binding site" evidence="8">
    <location>
        <position position="240"/>
    </location>
    <ligand>
        <name>substrate</name>
    </ligand>
</feature>
<comment type="subunit">
    <text evidence="8">Monomer. Part of the FGAM synthase complex composed of 1 PurL, 1 PurQ and 2 PurS subunits.</text>
</comment>